<comment type="caution">
    <text evidence="10">The sequence shown here is derived from an EMBL/GenBank/DDBJ whole genome shotgun (WGS) entry which is preliminary data.</text>
</comment>
<dbReference type="InterPro" id="IPR001248">
    <property type="entry name" value="Pur-cyt_permease"/>
</dbReference>
<dbReference type="Proteomes" id="UP000543556">
    <property type="component" value="Unassembled WGS sequence"/>
</dbReference>
<evidence type="ECO:0000313" key="11">
    <source>
        <dbReference type="Proteomes" id="UP000543556"/>
    </source>
</evidence>
<feature type="transmembrane region" description="Helical" evidence="9">
    <location>
        <begin position="373"/>
        <end position="397"/>
    </location>
</feature>
<feature type="transmembrane region" description="Helical" evidence="9">
    <location>
        <begin position="74"/>
        <end position="95"/>
    </location>
</feature>
<keyword evidence="11" id="KW-1185">Reference proteome</keyword>
<dbReference type="InterPro" id="IPR026030">
    <property type="entry name" value="Pur-cyt_permease_Fcy2/21/22"/>
</dbReference>
<evidence type="ECO:0000313" key="10">
    <source>
        <dbReference type="EMBL" id="NVM93792.1"/>
    </source>
</evidence>
<evidence type="ECO:0000256" key="8">
    <source>
        <dbReference type="SAM" id="MobiDB-lite"/>
    </source>
</evidence>
<protein>
    <submittedName>
        <fullName evidence="10">Cytosine permease</fullName>
    </submittedName>
</protein>
<evidence type="ECO:0000256" key="7">
    <source>
        <dbReference type="PIRNR" id="PIRNR002744"/>
    </source>
</evidence>
<evidence type="ECO:0000256" key="4">
    <source>
        <dbReference type="ARBA" id="ARBA00022692"/>
    </source>
</evidence>
<dbReference type="RefSeq" id="WP_176633517.1">
    <property type="nucleotide sequence ID" value="NZ_JAAMFM010000002.1"/>
</dbReference>
<feature type="region of interest" description="Disordered" evidence="8">
    <location>
        <begin position="493"/>
        <end position="520"/>
    </location>
</feature>
<dbReference type="GO" id="GO:0022857">
    <property type="term" value="F:transmembrane transporter activity"/>
    <property type="evidence" value="ECO:0007669"/>
    <property type="project" value="InterPro"/>
</dbReference>
<evidence type="ECO:0000256" key="6">
    <source>
        <dbReference type="ARBA" id="ARBA00023136"/>
    </source>
</evidence>
<dbReference type="GO" id="GO:0005886">
    <property type="term" value="C:plasma membrane"/>
    <property type="evidence" value="ECO:0007669"/>
    <property type="project" value="TreeGrafter"/>
</dbReference>
<feature type="transmembrane region" description="Helical" evidence="9">
    <location>
        <begin position="348"/>
        <end position="367"/>
    </location>
</feature>
<feature type="transmembrane region" description="Helical" evidence="9">
    <location>
        <begin position="309"/>
        <end position="336"/>
    </location>
</feature>
<gene>
    <name evidence="10" type="ORF">G6034_02495</name>
</gene>
<name>A0A7Y7IEM5_9MICC</name>
<keyword evidence="3 7" id="KW-0813">Transport</keyword>
<dbReference type="Pfam" id="PF02133">
    <property type="entry name" value="Transp_cyt_pur"/>
    <property type="match status" value="1"/>
</dbReference>
<sequence>MRDTNTSLPGSVAQGKHPSPDGDVEQNLQAIPESSRTRSVSGQFWIWAGANLAPINWVLGALGIQLGLSFADTVTVLVAGNLIGMALFGLFVLLGQRTGATGMVLARAVFGRRGNYLPSAIQATLGIGWCAVNTWIILDLVMALLGKLGLVNPDAANIGPKVLVAGLIMAAQVTIAWFGYKAIAAFEKWTVPPTIVVLVAMSAVAWFGMNIDWSYAGPPGAVLEGGARIAAMTTVMTVIGIGWGITWFTYAADYSRFVSRSVPRRKVYLASVFGQFLPVVWLGILGASLATRSGTADPGHLIVDNFGVLAIPVLFLVLHGPIATNILNIYTFSVAAQALDIKAKRRSLNLFVGILALAGVVFFILQADFASALGTWLGGLVAWVAAWGGIMLVHYFWVDKRQPVAVERLFDPVGTRRLPAFNWAGLTALVVGIFATWLFMYGVLPIMQGPIATAMGGVDLSWLAGGLVAAGVYAILGPRVHARYASDKVQGAGTIQDAPSGTAAPGSTPEPAVPADLVNN</sequence>
<dbReference type="PIRSF" id="PIRSF002744">
    <property type="entry name" value="Pur-cyt_permease"/>
    <property type="match status" value="1"/>
</dbReference>
<feature type="transmembrane region" description="Helical" evidence="9">
    <location>
        <begin position="190"/>
        <end position="209"/>
    </location>
</feature>
<keyword evidence="4 9" id="KW-0812">Transmembrane</keyword>
<feature type="transmembrane region" description="Helical" evidence="9">
    <location>
        <begin position="44"/>
        <end position="68"/>
    </location>
</feature>
<dbReference type="Gene3D" id="1.10.4160.10">
    <property type="entry name" value="Hydantoin permease"/>
    <property type="match status" value="1"/>
</dbReference>
<dbReference type="AlphaFoldDB" id="A0A7Y7IEM5"/>
<evidence type="ECO:0000256" key="5">
    <source>
        <dbReference type="ARBA" id="ARBA00022989"/>
    </source>
</evidence>
<comment type="similarity">
    <text evidence="2 7">Belongs to the purine-cytosine permease (2.A.39) family.</text>
</comment>
<proteinExistence type="inferred from homology"/>
<feature type="transmembrane region" description="Helical" evidence="9">
    <location>
        <begin position="116"/>
        <end position="138"/>
    </location>
</feature>
<reference evidence="10 11" key="1">
    <citation type="submission" date="2020-02" db="EMBL/GenBank/DDBJ databases">
        <title>Genome sequence of strain AETb3-4.</title>
        <authorList>
            <person name="Gao J."/>
            <person name="Zhang X."/>
        </authorList>
    </citation>
    <scope>NUCLEOTIDE SEQUENCE [LARGE SCALE GENOMIC DNA]</scope>
    <source>
        <strain evidence="10 11">AETb3-4</strain>
    </source>
</reference>
<evidence type="ECO:0000256" key="3">
    <source>
        <dbReference type="ARBA" id="ARBA00022448"/>
    </source>
</evidence>
<keyword evidence="6 7" id="KW-0472">Membrane</keyword>
<comment type="subcellular location">
    <subcellularLocation>
        <location evidence="1">Membrane</location>
        <topology evidence="1">Multi-pass membrane protein</topology>
    </subcellularLocation>
</comment>
<dbReference type="EMBL" id="JAAMFM010000002">
    <property type="protein sequence ID" value="NVM93792.1"/>
    <property type="molecule type" value="Genomic_DNA"/>
</dbReference>
<accession>A0A7Y7IEM5</accession>
<feature type="transmembrane region" description="Helical" evidence="9">
    <location>
        <begin position="229"/>
        <end position="255"/>
    </location>
</feature>
<dbReference type="PANTHER" id="PTHR31806:SF1">
    <property type="entry name" value="PURINE-CYTOSINE PERMEASE FCY2-RELATED"/>
    <property type="match status" value="1"/>
</dbReference>
<organism evidence="10 11">
    <name type="scientific">Arthrobacter wenxiniae</name>
    <dbReference type="NCBI Taxonomy" id="2713570"/>
    <lineage>
        <taxon>Bacteria</taxon>
        <taxon>Bacillati</taxon>
        <taxon>Actinomycetota</taxon>
        <taxon>Actinomycetes</taxon>
        <taxon>Micrococcales</taxon>
        <taxon>Micrococcaceae</taxon>
        <taxon>Arthrobacter</taxon>
    </lineage>
</organism>
<evidence type="ECO:0000256" key="9">
    <source>
        <dbReference type="SAM" id="Phobius"/>
    </source>
</evidence>
<feature type="transmembrane region" description="Helical" evidence="9">
    <location>
        <begin position="158"/>
        <end position="178"/>
    </location>
</feature>
<evidence type="ECO:0000256" key="1">
    <source>
        <dbReference type="ARBA" id="ARBA00004141"/>
    </source>
</evidence>
<dbReference type="CDD" id="cd11484">
    <property type="entry name" value="SLC-NCS1sbd_CobB-like"/>
    <property type="match status" value="1"/>
</dbReference>
<feature type="region of interest" description="Disordered" evidence="8">
    <location>
        <begin position="1"/>
        <end position="26"/>
    </location>
</feature>
<evidence type="ECO:0000256" key="2">
    <source>
        <dbReference type="ARBA" id="ARBA00008974"/>
    </source>
</evidence>
<dbReference type="PANTHER" id="PTHR31806">
    <property type="entry name" value="PURINE-CYTOSINE PERMEASE FCY2-RELATED"/>
    <property type="match status" value="1"/>
</dbReference>
<feature type="transmembrane region" description="Helical" evidence="9">
    <location>
        <begin position="418"/>
        <end position="440"/>
    </location>
</feature>
<feature type="transmembrane region" description="Helical" evidence="9">
    <location>
        <begin position="460"/>
        <end position="476"/>
    </location>
</feature>
<keyword evidence="5 9" id="KW-1133">Transmembrane helix</keyword>
<feature type="transmembrane region" description="Helical" evidence="9">
    <location>
        <begin position="267"/>
        <end position="289"/>
    </location>
</feature>